<dbReference type="EMBL" id="KN835176">
    <property type="protein sequence ID" value="KIK45239.1"/>
    <property type="molecule type" value="Genomic_DNA"/>
</dbReference>
<organism evidence="1 2">
    <name type="scientific">Suillus luteus UH-Slu-Lm8-n1</name>
    <dbReference type="NCBI Taxonomy" id="930992"/>
    <lineage>
        <taxon>Eukaryota</taxon>
        <taxon>Fungi</taxon>
        <taxon>Dikarya</taxon>
        <taxon>Basidiomycota</taxon>
        <taxon>Agaricomycotina</taxon>
        <taxon>Agaricomycetes</taxon>
        <taxon>Agaricomycetidae</taxon>
        <taxon>Boletales</taxon>
        <taxon>Suillineae</taxon>
        <taxon>Suillaceae</taxon>
        <taxon>Suillus</taxon>
    </lineage>
</organism>
<dbReference type="Proteomes" id="UP000054485">
    <property type="component" value="Unassembled WGS sequence"/>
</dbReference>
<proteinExistence type="predicted"/>
<protein>
    <submittedName>
        <fullName evidence="1">Uncharacterized protein</fullName>
    </submittedName>
</protein>
<dbReference type="HOGENOM" id="CLU_3033971_0_0_1"/>
<evidence type="ECO:0000313" key="1">
    <source>
        <dbReference type="EMBL" id="KIK45239.1"/>
    </source>
</evidence>
<dbReference type="InParanoid" id="A0A0D0B5T5"/>
<accession>A0A0D0B5T5</accession>
<reference evidence="2" key="2">
    <citation type="submission" date="2015-01" db="EMBL/GenBank/DDBJ databases">
        <title>Evolutionary Origins and Diversification of the Mycorrhizal Mutualists.</title>
        <authorList>
            <consortium name="DOE Joint Genome Institute"/>
            <consortium name="Mycorrhizal Genomics Consortium"/>
            <person name="Kohler A."/>
            <person name="Kuo A."/>
            <person name="Nagy L.G."/>
            <person name="Floudas D."/>
            <person name="Copeland A."/>
            <person name="Barry K.W."/>
            <person name="Cichocki N."/>
            <person name="Veneault-Fourrey C."/>
            <person name="LaButti K."/>
            <person name="Lindquist E.A."/>
            <person name="Lipzen A."/>
            <person name="Lundell T."/>
            <person name="Morin E."/>
            <person name="Murat C."/>
            <person name="Riley R."/>
            <person name="Ohm R."/>
            <person name="Sun H."/>
            <person name="Tunlid A."/>
            <person name="Henrissat B."/>
            <person name="Grigoriev I.V."/>
            <person name="Hibbett D.S."/>
            <person name="Martin F."/>
        </authorList>
    </citation>
    <scope>NUCLEOTIDE SEQUENCE [LARGE SCALE GENOMIC DNA]</scope>
    <source>
        <strain evidence="2">UH-Slu-Lm8-n1</strain>
    </source>
</reference>
<sequence>MWRDKMSQLTISLKSGVPFHCNGLREGRSSCPGTRTITFGMTLPQRFSPQRIPRS</sequence>
<gene>
    <name evidence="1" type="ORF">CY34DRAFT_555348</name>
</gene>
<evidence type="ECO:0000313" key="2">
    <source>
        <dbReference type="Proteomes" id="UP000054485"/>
    </source>
</evidence>
<reference evidence="1 2" key="1">
    <citation type="submission" date="2014-04" db="EMBL/GenBank/DDBJ databases">
        <authorList>
            <consortium name="DOE Joint Genome Institute"/>
            <person name="Kuo A."/>
            <person name="Ruytinx J."/>
            <person name="Rineau F."/>
            <person name="Colpaert J."/>
            <person name="Kohler A."/>
            <person name="Nagy L.G."/>
            <person name="Floudas D."/>
            <person name="Copeland A."/>
            <person name="Barry K.W."/>
            <person name="Cichocki N."/>
            <person name="Veneault-Fourrey C."/>
            <person name="LaButti K."/>
            <person name="Lindquist E.A."/>
            <person name="Lipzen A."/>
            <person name="Lundell T."/>
            <person name="Morin E."/>
            <person name="Murat C."/>
            <person name="Sun H."/>
            <person name="Tunlid A."/>
            <person name="Henrissat B."/>
            <person name="Grigoriev I.V."/>
            <person name="Hibbett D.S."/>
            <person name="Martin F."/>
            <person name="Nordberg H.P."/>
            <person name="Cantor M.N."/>
            <person name="Hua S.X."/>
        </authorList>
    </citation>
    <scope>NUCLEOTIDE SEQUENCE [LARGE SCALE GENOMIC DNA]</scope>
    <source>
        <strain evidence="1 2">UH-Slu-Lm8-n1</strain>
    </source>
</reference>
<keyword evidence="2" id="KW-1185">Reference proteome</keyword>
<dbReference type="AlphaFoldDB" id="A0A0D0B5T5"/>
<name>A0A0D0B5T5_9AGAM</name>